<organism evidence="2 3">
    <name type="scientific">Ameca splendens</name>
    <dbReference type="NCBI Taxonomy" id="208324"/>
    <lineage>
        <taxon>Eukaryota</taxon>
        <taxon>Metazoa</taxon>
        <taxon>Chordata</taxon>
        <taxon>Craniata</taxon>
        <taxon>Vertebrata</taxon>
        <taxon>Euteleostomi</taxon>
        <taxon>Actinopterygii</taxon>
        <taxon>Neopterygii</taxon>
        <taxon>Teleostei</taxon>
        <taxon>Neoteleostei</taxon>
        <taxon>Acanthomorphata</taxon>
        <taxon>Ovalentaria</taxon>
        <taxon>Atherinomorphae</taxon>
        <taxon>Cyprinodontiformes</taxon>
        <taxon>Goodeidae</taxon>
        <taxon>Ameca</taxon>
    </lineage>
</organism>
<dbReference type="Proteomes" id="UP001469553">
    <property type="component" value="Unassembled WGS sequence"/>
</dbReference>
<accession>A0ABV0YLU3</accession>
<protein>
    <submittedName>
        <fullName evidence="2">Uncharacterized protein</fullName>
    </submittedName>
</protein>
<evidence type="ECO:0000256" key="1">
    <source>
        <dbReference type="SAM" id="MobiDB-lite"/>
    </source>
</evidence>
<proteinExistence type="predicted"/>
<name>A0ABV0YLU3_9TELE</name>
<evidence type="ECO:0000313" key="2">
    <source>
        <dbReference type="EMBL" id="MEQ2294804.1"/>
    </source>
</evidence>
<feature type="region of interest" description="Disordered" evidence="1">
    <location>
        <begin position="1"/>
        <end position="20"/>
    </location>
</feature>
<reference evidence="2 3" key="1">
    <citation type="submission" date="2021-06" db="EMBL/GenBank/DDBJ databases">
        <authorList>
            <person name="Palmer J.M."/>
        </authorList>
    </citation>
    <scope>NUCLEOTIDE SEQUENCE [LARGE SCALE GENOMIC DNA]</scope>
    <source>
        <strain evidence="2 3">AS_MEX2019</strain>
        <tissue evidence="2">Muscle</tissue>
    </source>
</reference>
<sequence>MPLSLGKLTPDPSGSFMNKTRVGHTNRNLFPERVGLYEGCRLSLILFVVLVDNIDKSGRVSSSAKDVVLFECPSNDLQCVLEWFTAASQEMLTGSKKEIN</sequence>
<gene>
    <name evidence="2" type="ORF">AMECASPLE_007525</name>
</gene>
<keyword evidence="3" id="KW-1185">Reference proteome</keyword>
<comment type="caution">
    <text evidence="2">The sequence shown here is derived from an EMBL/GenBank/DDBJ whole genome shotgun (WGS) entry which is preliminary data.</text>
</comment>
<evidence type="ECO:0000313" key="3">
    <source>
        <dbReference type="Proteomes" id="UP001469553"/>
    </source>
</evidence>
<dbReference type="EMBL" id="JAHRIP010038004">
    <property type="protein sequence ID" value="MEQ2294804.1"/>
    <property type="molecule type" value="Genomic_DNA"/>
</dbReference>